<feature type="compositionally biased region" description="Low complexity" evidence="1">
    <location>
        <begin position="25"/>
        <end position="39"/>
    </location>
</feature>
<name>A0A9D9HEN6_9BACT</name>
<accession>A0A9D9HEN6</accession>
<organism evidence="3 4">
    <name type="scientific">Candidatus Enterocola intestinipullorum</name>
    <dbReference type="NCBI Taxonomy" id="2840783"/>
    <lineage>
        <taxon>Bacteria</taxon>
        <taxon>Pseudomonadati</taxon>
        <taxon>Bacteroidota</taxon>
        <taxon>Bacteroidia</taxon>
        <taxon>Bacteroidales</taxon>
        <taxon>Candidatus Enterocola</taxon>
    </lineage>
</organism>
<reference evidence="3" key="1">
    <citation type="submission" date="2020-10" db="EMBL/GenBank/DDBJ databases">
        <authorList>
            <person name="Gilroy R."/>
        </authorList>
    </citation>
    <scope>NUCLEOTIDE SEQUENCE</scope>
    <source>
        <strain evidence="3">D3-1215</strain>
    </source>
</reference>
<comment type="caution">
    <text evidence="3">The sequence shown here is derived from an EMBL/GenBank/DDBJ whole genome shotgun (WGS) entry which is preliminary data.</text>
</comment>
<keyword evidence="2" id="KW-0732">Signal</keyword>
<feature type="region of interest" description="Disordered" evidence="1">
    <location>
        <begin position="23"/>
        <end position="62"/>
    </location>
</feature>
<dbReference type="PROSITE" id="PS51257">
    <property type="entry name" value="PROKAR_LIPOPROTEIN"/>
    <property type="match status" value="1"/>
</dbReference>
<dbReference type="Proteomes" id="UP000823637">
    <property type="component" value="Unassembled WGS sequence"/>
</dbReference>
<dbReference type="EMBL" id="JADIMR010000072">
    <property type="protein sequence ID" value="MBO8447032.1"/>
    <property type="molecule type" value="Genomic_DNA"/>
</dbReference>
<evidence type="ECO:0000313" key="3">
    <source>
        <dbReference type="EMBL" id="MBO8447032.1"/>
    </source>
</evidence>
<proteinExistence type="predicted"/>
<protein>
    <submittedName>
        <fullName evidence="3">Uncharacterized protein</fullName>
    </submittedName>
</protein>
<evidence type="ECO:0000256" key="1">
    <source>
        <dbReference type="SAM" id="MobiDB-lite"/>
    </source>
</evidence>
<sequence length="283" mass="31216">MKKLATFLFVFCLGILTACEGPQEPGGTNPDDGTTPGQTDEGGTGSGEDDPSQGGNEGGSMSPTYFTRINAEALKFAYGNDSAEVVNNMRNCGFDFEERMANTDGLRYSDYYRWTDGNIDDFNNGGAGAYDVVSFCTSYETGAEILSIMWATYSTGEYNDANGSGEIYSILQWISDDVAGKNDWRGYIDTGLKEGEIDFASDNSINNKFNEFKDLAKDTYAGYYDACDRTDYSTCVWINTAADNSAWLYWPQASYAEDVNHWQQITLVHGRSDLVAGYDMAWD</sequence>
<dbReference type="AlphaFoldDB" id="A0A9D9HEN6"/>
<feature type="chain" id="PRO_5038812082" evidence="2">
    <location>
        <begin position="19"/>
        <end position="283"/>
    </location>
</feature>
<evidence type="ECO:0000256" key="2">
    <source>
        <dbReference type="SAM" id="SignalP"/>
    </source>
</evidence>
<gene>
    <name evidence="3" type="ORF">IAC32_04735</name>
</gene>
<feature type="signal peptide" evidence="2">
    <location>
        <begin position="1"/>
        <end position="18"/>
    </location>
</feature>
<reference evidence="3" key="2">
    <citation type="journal article" date="2021" name="PeerJ">
        <title>Extensive microbial diversity within the chicken gut microbiome revealed by metagenomics and culture.</title>
        <authorList>
            <person name="Gilroy R."/>
            <person name="Ravi A."/>
            <person name="Getino M."/>
            <person name="Pursley I."/>
            <person name="Horton D.L."/>
            <person name="Alikhan N.F."/>
            <person name="Baker D."/>
            <person name="Gharbi K."/>
            <person name="Hall N."/>
            <person name="Watson M."/>
            <person name="Adriaenssens E.M."/>
            <person name="Foster-Nyarko E."/>
            <person name="Jarju S."/>
            <person name="Secka A."/>
            <person name="Antonio M."/>
            <person name="Oren A."/>
            <person name="Chaudhuri R.R."/>
            <person name="La Ragione R."/>
            <person name="Hildebrand F."/>
            <person name="Pallen M.J."/>
        </authorList>
    </citation>
    <scope>NUCLEOTIDE SEQUENCE</scope>
    <source>
        <strain evidence="3">D3-1215</strain>
    </source>
</reference>
<evidence type="ECO:0000313" key="4">
    <source>
        <dbReference type="Proteomes" id="UP000823637"/>
    </source>
</evidence>